<name>A0A7S0T584_9CHLO</name>
<reference evidence="3" key="1">
    <citation type="submission" date="2021-01" db="EMBL/GenBank/DDBJ databases">
        <authorList>
            <person name="Corre E."/>
            <person name="Pelletier E."/>
            <person name="Niang G."/>
            <person name="Scheremetjew M."/>
            <person name="Finn R."/>
            <person name="Kale V."/>
            <person name="Holt S."/>
            <person name="Cochrane G."/>
            <person name="Meng A."/>
            <person name="Brown T."/>
            <person name="Cohen L."/>
        </authorList>
    </citation>
    <scope>NUCLEOTIDE SEQUENCE</scope>
    <source>
        <strain evidence="3">SL-175</strain>
    </source>
</reference>
<accession>A0A7S0T584</accession>
<feature type="compositionally biased region" description="Low complexity" evidence="1">
    <location>
        <begin position="631"/>
        <end position="646"/>
    </location>
</feature>
<evidence type="ECO:0000256" key="1">
    <source>
        <dbReference type="SAM" id="MobiDB-lite"/>
    </source>
</evidence>
<keyword evidence="2" id="KW-0472">Membrane</keyword>
<evidence type="ECO:0000313" key="3">
    <source>
        <dbReference type="EMBL" id="CAD8723775.1"/>
    </source>
</evidence>
<organism evidence="3">
    <name type="scientific">Mantoniella antarctica</name>
    <dbReference type="NCBI Taxonomy" id="81844"/>
    <lineage>
        <taxon>Eukaryota</taxon>
        <taxon>Viridiplantae</taxon>
        <taxon>Chlorophyta</taxon>
        <taxon>Mamiellophyceae</taxon>
        <taxon>Mamiellales</taxon>
        <taxon>Mamiellaceae</taxon>
        <taxon>Mantoniella</taxon>
    </lineage>
</organism>
<keyword evidence="2" id="KW-1133">Transmembrane helix</keyword>
<keyword evidence="2" id="KW-0812">Transmembrane</keyword>
<feature type="region of interest" description="Disordered" evidence="1">
    <location>
        <begin position="621"/>
        <end position="653"/>
    </location>
</feature>
<sequence>MAIQRLNNNNHLWWPAFVTDVSAVLALAVAMAFNGCTFIEITKEIDRRLSADAAQAQGLRHRFHNCMLQLQNVPTAPVPGTALLTAVAGLDAAGAASAAGLALVTTSGAGAEESFPSFGEPDVLEYQPDHGAEEPQMCLRLREDARQRLQAAIQLAEAQDPVVADPNVLRCAKELVCLKEPTIECLRGITVVLHCRPHKLRAVLRTGRHSRGFKQCGPAQNWASTVSYALITTPFGQSNLHDPDKPSPFVGPKDYQRAKTYNSVVLEMLRTQYISCDSDTWPPPWRDVLRLRTCDQTAPPSSGSQSYVYLFEVFAGQIRVLKCSIGNRRIITAEHIEQGGSHPEATAGTMAAAFPTAAATSTPRASVTTTIDEEEQASREMQDEDADVRKDMLAQEDVFIQELQLGEDDAGWNAAAVEEDAEGDRITSLVTRAIPFDRHGGSGTALFFENPMFIKTTRGGHGKRARDTIFPVASLFTYAARLFGPTGPCVRGLLPSVPSHSSHVEARYATARLEQKNNQPLEAYIKAKCSREGGTGTSLMDVDAAAFRTYADGLGRQIHQREPKPPQPLAEEQYKNHATDECCFQMPSGRKCTAKPNAACPHKRCNRSRHCLHSDCPAFEHNTEPPPALGPPLLALPAPGPGALAPAEPPAAP</sequence>
<feature type="compositionally biased region" description="Basic and acidic residues" evidence="1">
    <location>
        <begin position="376"/>
        <end position="385"/>
    </location>
</feature>
<proteinExistence type="predicted"/>
<gene>
    <name evidence="3" type="ORF">MANT1106_LOCUS22991</name>
</gene>
<protein>
    <submittedName>
        <fullName evidence="3">Uncharacterized protein</fullName>
    </submittedName>
</protein>
<feature type="transmembrane region" description="Helical" evidence="2">
    <location>
        <begin position="12"/>
        <end position="33"/>
    </location>
</feature>
<feature type="compositionally biased region" description="Low complexity" evidence="1">
    <location>
        <begin position="358"/>
        <end position="370"/>
    </location>
</feature>
<dbReference type="AlphaFoldDB" id="A0A7S0T584"/>
<evidence type="ECO:0000256" key="2">
    <source>
        <dbReference type="SAM" id="Phobius"/>
    </source>
</evidence>
<dbReference type="EMBL" id="HBFC01038737">
    <property type="protein sequence ID" value="CAD8723775.1"/>
    <property type="molecule type" value="Transcribed_RNA"/>
</dbReference>
<feature type="region of interest" description="Disordered" evidence="1">
    <location>
        <begin position="358"/>
        <end position="385"/>
    </location>
</feature>